<keyword evidence="4" id="KW-0809">Transit peptide</keyword>
<evidence type="ECO:0000313" key="8">
    <source>
        <dbReference type="EMBL" id="MBR0664189.1"/>
    </source>
</evidence>
<keyword evidence="3" id="KW-0831">Ubiquinone biosynthesis</keyword>
<dbReference type="Pfam" id="PF08511">
    <property type="entry name" value="COQ9"/>
    <property type="match status" value="1"/>
</dbReference>
<protein>
    <submittedName>
        <fullName evidence="8">COQ9 family protein</fullName>
    </submittedName>
</protein>
<proteinExistence type="inferred from homology"/>
<sequence>MTVERSPERDAAIRAALPLVPRLGWTRIALQAGLRAIGEDPESEAWLFPTGPIGAIEAWLDLADREMEEAAVREDIAALRTPARIRRLILLRLEQAAPHREAVRRALARLALPWNLPVAARGAARTASAIWHAAGDSSADFSWYTRRATLSAVYAATLAFWLQDEDPDQAATAAFLDRQLAGLARLSRPKPA</sequence>
<comment type="function">
    <text evidence="6">Membrane-associated protein that warps the membrane surface to access and bind aromatic isoprenes with high specificity, including ubiquinone (CoQ) isoprene intermediates and presents them directly to COQ7, therefore facilitating the COQ7-mediated hydroxylase step. Participates in the biosynthesis of coenzyme Q, also named ubiquinone, an essential lipid-soluble electron transporter for aerobic cellular respiration.</text>
</comment>
<comment type="pathway">
    <text evidence="1">Cofactor biosynthesis; ubiquinone biosynthesis.</text>
</comment>
<evidence type="ECO:0000256" key="5">
    <source>
        <dbReference type="ARBA" id="ARBA00023121"/>
    </source>
</evidence>
<accession>A0ABS5EV78</accession>
<name>A0ABS5EV78_9PROT</name>
<evidence type="ECO:0000256" key="6">
    <source>
        <dbReference type="ARBA" id="ARBA00058104"/>
    </source>
</evidence>
<evidence type="ECO:0000256" key="4">
    <source>
        <dbReference type="ARBA" id="ARBA00022946"/>
    </source>
</evidence>
<dbReference type="InterPro" id="IPR013718">
    <property type="entry name" value="COQ9_C"/>
</dbReference>
<keyword evidence="5" id="KW-0446">Lipid-binding</keyword>
<dbReference type="PANTHER" id="PTHR21427:SF19">
    <property type="entry name" value="UBIQUINONE BIOSYNTHESIS PROTEIN COQ9, MITOCHONDRIAL"/>
    <property type="match status" value="1"/>
</dbReference>
<evidence type="ECO:0000256" key="1">
    <source>
        <dbReference type="ARBA" id="ARBA00004749"/>
    </source>
</evidence>
<dbReference type="RefSeq" id="WP_211851789.1">
    <property type="nucleotide sequence ID" value="NZ_JAAGBB010000007.1"/>
</dbReference>
<dbReference type="Proteomes" id="UP001196870">
    <property type="component" value="Unassembled WGS sequence"/>
</dbReference>
<dbReference type="EMBL" id="JAAGBB010000007">
    <property type="protein sequence ID" value="MBR0664189.1"/>
    <property type="molecule type" value="Genomic_DNA"/>
</dbReference>
<comment type="caution">
    <text evidence="8">The sequence shown here is derived from an EMBL/GenBank/DDBJ whole genome shotgun (WGS) entry which is preliminary data.</text>
</comment>
<evidence type="ECO:0000256" key="2">
    <source>
        <dbReference type="ARBA" id="ARBA00010766"/>
    </source>
</evidence>
<dbReference type="NCBIfam" id="TIGR02396">
    <property type="entry name" value="diverge_rpsU"/>
    <property type="match status" value="1"/>
</dbReference>
<dbReference type="PANTHER" id="PTHR21427">
    <property type="entry name" value="UBIQUINONE BIOSYNTHESIS PROTEIN COQ9, MITOCHONDRIAL"/>
    <property type="match status" value="1"/>
</dbReference>
<comment type="similarity">
    <text evidence="2">Belongs to the COQ9 family.</text>
</comment>
<reference evidence="9" key="1">
    <citation type="journal article" date="2021" name="Syst. Appl. Microbiol.">
        <title>Roseomonas hellenica sp. nov., isolated from roots of wild-growing Alkanna tinctoria.</title>
        <authorList>
            <person name="Rat A."/>
            <person name="Naranjo H.D."/>
            <person name="Lebbe L."/>
            <person name="Cnockaert M."/>
            <person name="Krigas N."/>
            <person name="Grigoriadou K."/>
            <person name="Maloupa E."/>
            <person name="Willems A."/>
        </authorList>
    </citation>
    <scope>NUCLEOTIDE SEQUENCE [LARGE SCALE GENOMIC DNA]</scope>
    <source>
        <strain evidence="9">LMG 31523</strain>
    </source>
</reference>
<dbReference type="InterPro" id="IPR012762">
    <property type="entry name" value="Ubiq_biosynth_COQ9"/>
</dbReference>
<feature type="domain" description="COQ9 C-terminal" evidence="7">
    <location>
        <begin position="117"/>
        <end position="185"/>
    </location>
</feature>
<gene>
    <name evidence="8" type="ORF">GXW71_07455</name>
</gene>
<keyword evidence="9" id="KW-1185">Reference proteome</keyword>
<evidence type="ECO:0000256" key="3">
    <source>
        <dbReference type="ARBA" id="ARBA00022688"/>
    </source>
</evidence>
<organism evidence="8 9">
    <name type="scientific">Plastoroseomonas hellenica</name>
    <dbReference type="NCBI Taxonomy" id="2687306"/>
    <lineage>
        <taxon>Bacteria</taxon>
        <taxon>Pseudomonadati</taxon>
        <taxon>Pseudomonadota</taxon>
        <taxon>Alphaproteobacteria</taxon>
        <taxon>Acetobacterales</taxon>
        <taxon>Acetobacteraceae</taxon>
        <taxon>Plastoroseomonas</taxon>
    </lineage>
</organism>
<evidence type="ECO:0000313" key="9">
    <source>
        <dbReference type="Proteomes" id="UP001196870"/>
    </source>
</evidence>
<evidence type="ECO:0000259" key="7">
    <source>
        <dbReference type="Pfam" id="PF08511"/>
    </source>
</evidence>
<dbReference type="Gene3D" id="1.10.357.10">
    <property type="entry name" value="Tetracycline Repressor, domain 2"/>
    <property type="match status" value="1"/>
</dbReference>